<accession>A0AAP3XSJ4</accession>
<keyword evidence="3" id="KW-0274">FAD</keyword>
<dbReference type="Gene3D" id="3.50.50.60">
    <property type="entry name" value="FAD/NAD(P)-binding domain"/>
    <property type="match status" value="1"/>
</dbReference>
<evidence type="ECO:0000313" key="6">
    <source>
        <dbReference type="EMBL" id="MDF1587251.1"/>
    </source>
</evidence>
<protein>
    <submittedName>
        <fullName evidence="6">FAD-dependent oxidoreductase</fullName>
    </submittedName>
</protein>
<keyword evidence="7" id="KW-1185">Reference proteome</keyword>
<dbReference type="GO" id="GO:0008115">
    <property type="term" value="F:sarcosine oxidase activity"/>
    <property type="evidence" value="ECO:0007669"/>
    <property type="project" value="TreeGrafter"/>
</dbReference>
<evidence type="ECO:0000256" key="4">
    <source>
        <dbReference type="ARBA" id="ARBA00023002"/>
    </source>
</evidence>
<sequence>MRIIIVGAGLMGLATAWALARAGHRPVLYERGPVPNPLASSFDRHRVIRYGYGPMHVYAAMVREAFDAWEELWDDLGERHYVEAGQLATGPADDPWLAASRRSLEILGEPVEELCSTDLAARFPMIDPERTPHAWFTPHAGALLADRIVTGLARHLVEKGVAIESNREVVALDQERGIVRFADGSHDQGDMVLVSAGVWVGRLLPELAPRLRPSRQVVVYVEPPADLAPAWRQGPVLTDVDSRAGSIFYTLPSVAGAGLKFGDHRFTLGGDPDGDRTPRPQEIAEVMALAGRRLRTPERYRVAEAKSCFYTVAEDERFVAELQGRTLVVSACSGHGFKFGAAIGRRTASALTGGLDVAAFREWLSAEG</sequence>
<proteinExistence type="predicted"/>
<dbReference type="Pfam" id="PF01266">
    <property type="entry name" value="DAO"/>
    <property type="match status" value="1"/>
</dbReference>
<dbReference type="SUPFAM" id="SSF51905">
    <property type="entry name" value="FAD/NAD(P)-binding domain"/>
    <property type="match status" value="1"/>
</dbReference>
<dbReference type="RefSeq" id="WP_327789670.1">
    <property type="nucleotide sequence ID" value="NZ_JARGEQ010000126.1"/>
</dbReference>
<dbReference type="AlphaFoldDB" id="A0AAP3XSJ4"/>
<dbReference type="InterPro" id="IPR006076">
    <property type="entry name" value="FAD-dep_OxRdtase"/>
</dbReference>
<evidence type="ECO:0000256" key="3">
    <source>
        <dbReference type="ARBA" id="ARBA00022827"/>
    </source>
</evidence>
<dbReference type="GO" id="GO:0050660">
    <property type="term" value="F:flavin adenine dinucleotide binding"/>
    <property type="evidence" value="ECO:0007669"/>
    <property type="project" value="InterPro"/>
</dbReference>
<dbReference type="SUPFAM" id="SSF54373">
    <property type="entry name" value="FAD-linked reductases, C-terminal domain"/>
    <property type="match status" value="1"/>
</dbReference>
<evidence type="ECO:0000256" key="2">
    <source>
        <dbReference type="ARBA" id="ARBA00022630"/>
    </source>
</evidence>
<dbReference type="Proteomes" id="UP001301140">
    <property type="component" value="Unassembled WGS sequence"/>
</dbReference>
<name>A0AAP3XSJ4_9PROT</name>
<dbReference type="PANTHER" id="PTHR10961">
    <property type="entry name" value="PEROXISOMAL SARCOSINE OXIDASE"/>
    <property type="match status" value="1"/>
</dbReference>
<comment type="caution">
    <text evidence="6">The sequence shown here is derived from an EMBL/GenBank/DDBJ whole genome shotgun (WGS) entry which is preliminary data.</text>
</comment>
<reference evidence="6 7" key="1">
    <citation type="submission" date="2023-03" db="EMBL/GenBank/DDBJ databases">
        <title>YIM 152171 draft genome.</title>
        <authorList>
            <person name="Yang Z."/>
        </authorList>
    </citation>
    <scope>NUCLEOTIDE SEQUENCE [LARGE SCALE GENOMIC DNA]</scope>
    <source>
        <strain evidence="6 7">YIM 152171</strain>
    </source>
</reference>
<dbReference type="InterPro" id="IPR036188">
    <property type="entry name" value="FAD/NAD-bd_sf"/>
</dbReference>
<feature type="domain" description="FAD dependent oxidoreductase" evidence="5">
    <location>
        <begin position="2"/>
        <end position="349"/>
    </location>
</feature>
<dbReference type="Gene3D" id="3.30.9.10">
    <property type="entry name" value="D-Amino Acid Oxidase, subunit A, domain 2"/>
    <property type="match status" value="1"/>
</dbReference>
<gene>
    <name evidence="6" type="ORF">PZ740_12770</name>
</gene>
<dbReference type="EMBL" id="JARGEQ010000126">
    <property type="protein sequence ID" value="MDF1587251.1"/>
    <property type="molecule type" value="Genomic_DNA"/>
</dbReference>
<evidence type="ECO:0000256" key="1">
    <source>
        <dbReference type="ARBA" id="ARBA00001974"/>
    </source>
</evidence>
<comment type="cofactor">
    <cofactor evidence="1">
        <name>FAD</name>
        <dbReference type="ChEBI" id="CHEBI:57692"/>
    </cofactor>
</comment>
<organism evidence="6 7">
    <name type="scientific">Marinimicrococcus flavescens</name>
    <dbReference type="NCBI Taxonomy" id="3031815"/>
    <lineage>
        <taxon>Bacteria</taxon>
        <taxon>Pseudomonadati</taxon>
        <taxon>Pseudomonadota</taxon>
        <taxon>Alphaproteobacteria</taxon>
        <taxon>Geminicoccales</taxon>
        <taxon>Geminicoccaceae</taxon>
        <taxon>Marinimicrococcus</taxon>
    </lineage>
</organism>
<dbReference type="PANTHER" id="PTHR10961:SF46">
    <property type="entry name" value="PEROXISOMAL SARCOSINE OXIDASE"/>
    <property type="match status" value="1"/>
</dbReference>
<dbReference type="InterPro" id="IPR045170">
    <property type="entry name" value="MTOX"/>
</dbReference>
<keyword evidence="4" id="KW-0560">Oxidoreductase</keyword>
<evidence type="ECO:0000313" key="7">
    <source>
        <dbReference type="Proteomes" id="UP001301140"/>
    </source>
</evidence>
<evidence type="ECO:0000259" key="5">
    <source>
        <dbReference type="Pfam" id="PF01266"/>
    </source>
</evidence>
<keyword evidence="2" id="KW-0285">Flavoprotein</keyword>